<dbReference type="InterPro" id="IPR013108">
    <property type="entry name" value="Amidohydro_3"/>
</dbReference>
<evidence type="ECO:0000313" key="3">
    <source>
        <dbReference type="EMBL" id="NNG34959.1"/>
    </source>
</evidence>
<keyword evidence="4" id="KW-1185">Reference proteome</keyword>
<dbReference type="EMBL" id="JABEND010000002">
    <property type="protein sequence ID" value="NNG34959.1"/>
    <property type="molecule type" value="Genomic_DNA"/>
</dbReference>
<dbReference type="AlphaFoldDB" id="A0A849A2X7"/>
<reference evidence="3 4" key="1">
    <citation type="submission" date="2020-05" db="EMBL/GenBank/DDBJ databases">
        <title>Nakamurella sp. DB0629 isolated from air conditioner.</title>
        <authorList>
            <person name="Kim D.H."/>
            <person name="Kim D.-U."/>
        </authorList>
    </citation>
    <scope>NUCLEOTIDE SEQUENCE [LARGE SCALE GENOMIC DNA]</scope>
    <source>
        <strain evidence="3 4">DB0629</strain>
    </source>
</reference>
<sequence length="606" mass="62689">MRRAGGSAPTGGTGSAGPGTSPAAAPGASGVAHPPADPHGGAQLLFTGGQIYRPGSAAPQPADVAVAGGRITAIGPAGTLRGLIGNRTEVIDASRRLLLPGFTDAHVHSGAAALEQFGCNLVGLRGPEQYLAAVSAFADEHPDGWIYGGGWVEESFRGGAPEPGALDRAAPGRPVYLLNADHHSVWASSAALALAGIDADTPDPPDGRISRTADGALTGVLHEGAMDLLLPVRPEPDAATLRSALLFAQDTLHSYGIVGWQDALVGRSPLLPDFYQTYCDADAEGELTARVVGAQWWDRYIDAEDVPAALAVILRRRDAVPGRRFQAGSVKLMLDGVCEAHTAALLTPYLQADRSSAAGAGSPRGRHASETGIAFLATDLLNQVVSTLHCAGLQVHFHALGDRAVRMALDAVAEALNQQKAGTAGATGEPGPQPRHHLAHLQVVHPRDVPRFAALGVTANCQALWACDDLAMRELTAPYLGPERTGWQYPFAGIADAGGRLAMGSDWPVTTPDPMQIVATAVTRVPIDEPERAPFLPQQRLSLAQALTAATAGSAYLNGRDAELAVGADADLVLLDGNPFALPPAAIGSCRADVTVVAGDVVHRRG</sequence>
<dbReference type="PANTHER" id="PTHR22642">
    <property type="entry name" value="IMIDAZOLONEPROPIONASE"/>
    <property type="match status" value="1"/>
</dbReference>
<feature type="compositionally biased region" description="Low complexity" evidence="1">
    <location>
        <begin position="18"/>
        <end position="34"/>
    </location>
</feature>
<proteinExistence type="predicted"/>
<evidence type="ECO:0000259" key="2">
    <source>
        <dbReference type="Pfam" id="PF07969"/>
    </source>
</evidence>
<dbReference type="Gene3D" id="2.30.40.10">
    <property type="entry name" value="Urease, subunit C, domain 1"/>
    <property type="match status" value="1"/>
</dbReference>
<dbReference type="Gene3D" id="3.10.310.70">
    <property type="match status" value="1"/>
</dbReference>
<protein>
    <submittedName>
        <fullName evidence="3">Amidohydrolase</fullName>
    </submittedName>
</protein>
<dbReference type="InterPro" id="IPR032466">
    <property type="entry name" value="Metal_Hydrolase"/>
</dbReference>
<organism evidence="3 4">
    <name type="scientific">Nakamurella aerolata</name>
    <dbReference type="NCBI Taxonomy" id="1656892"/>
    <lineage>
        <taxon>Bacteria</taxon>
        <taxon>Bacillati</taxon>
        <taxon>Actinomycetota</taxon>
        <taxon>Actinomycetes</taxon>
        <taxon>Nakamurellales</taxon>
        <taxon>Nakamurellaceae</taxon>
        <taxon>Nakamurella</taxon>
    </lineage>
</organism>
<evidence type="ECO:0000256" key="1">
    <source>
        <dbReference type="SAM" id="MobiDB-lite"/>
    </source>
</evidence>
<feature type="domain" description="Amidohydrolase 3" evidence="2">
    <location>
        <begin position="89"/>
        <end position="603"/>
    </location>
</feature>
<evidence type="ECO:0000313" key="4">
    <source>
        <dbReference type="Proteomes" id="UP000562984"/>
    </source>
</evidence>
<comment type="caution">
    <text evidence="3">The sequence shown here is derived from an EMBL/GenBank/DDBJ whole genome shotgun (WGS) entry which is preliminary data.</text>
</comment>
<dbReference type="InterPro" id="IPR011059">
    <property type="entry name" value="Metal-dep_hydrolase_composite"/>
</dbReference>
<name>A0A849A2X7_9ACTN</name>
<dbReference type="Pfam" id="PF07969">
    <property type="entry name" value="Amidohydro_3"/>
    <property type="match status" value="1"/>
</dbReference>
<dbReference type="CDD" id="cd01300">
    <property type="entry name" value="YtcJ_like"/>
    <property type="match status" value="1"/>
</dbReference>
<dbReference type="GO" id="GO:0016810">
    <property type="term" value="F:hydrolase activity, acting on carbon-nitrogen (but not peptide) bonds"/>
    <property type="evidence" value="ECO:0007669"/>
    <property type="project" value="InterPro"/>
</dbReference>
<dbReference type="SUPFAM" id="SSF51556">
    <property type="entry name" value="Metallo-dependent hydrolases"/>
    <property type="match status" value="1"/>
</dbReference>
<dbReference type="InterPro" id="IPR033932">
    <property type="entry name" value="YtcJ-like"/>
</dbReference>
<keyword evidence="3" id="KW-0378">Hydrolase</keyword>
<dbReference type="PANTHER" id="PTHR22642:SF2">
    <property type="entry name" value="PROTEIN LONG AFTER FAR-RED 3"/>
    <property type="match status" value="1"/>
</dbReference>
<feature type="region of interest" description="Disordered" evidence="1">
    <location>
        <begin position="1"/>
        <end position="44"/>
    </location>
</feature>
<dbReference type="Proteomes" id="UP000562984">
    <property type="component" value="Unassembled WGS sequence"/>
</dbReference>
<dbReference type="RefSeq" id="WP_171198615.1">
    <property type="nucleotide sequence ID" value="NZ_JABEND010000002.1"/>
</dbReference>
<accession>A0A849A2X7</accession>
<dbReference type="Gene3D" id="3.20.20.140">
    <property type="entry name" value="Metal-dependent hydrolases"/>
    <property type="match status" value="1"/>
</dbReference>
<dbReference type="SUPFAM" id="SSF51338">
    <property type="entry name" value="Composite domain of metallo-dependent hydrolases"/>
    <property type="match status" value="1"/>
</dbReference>
<feature type="compositionally biased region" description="Gly residues" evidence="1">
    <location>
        <begin position="8"/>
        <end position="17"/>
    </location>
</feature>
<gene>
    <name evidence="3" type="ORF">HKD39_04370</name>
</gene>